<proteinExistence type="predicted"/>
<comment type="caution">
    <text evidence="6">The sequence shown here is derived from an EMBL/GenBank/DDBJ whole genome shotgun (WGS) entry which is preliminary data.</text>
</comment>
<dbReference type="RefSeq" id="WP_323306121.1">
    <property type="nucleotide sequence ID" value="NZ_JAYGHX010000008.1"/>
</dbReference>
<gene>
    <name evidence="6" type="ORF">VB738_12900</name>
</gene>
<dbReference type="Pfam" id="PF00440">
    <property type="entry name" value="TetR_N"/>
    <property type="match status" value="1"/>
</dbReference>
<dbReference type="InterPro" id="IPR039536">
    <property type="entry name" value="TetR_C_Proteobacteria"/>
</dbReference>
<evidence type="ECO:0000256" key="1">
    <source>
        <dbReference type="ARBA" id="ARBA00023015"/>
    </source>
</evidence>
<accession>A0ABU5RWK0</accession>
<feature type="DNA-binding region" description="H-T-H motif" evidence="4">
    <location>
        <begin position="44"/>
        <end position="63"/>
    </location>
</feature>
<keyword evidence="7" id="KW-1185">Reference proteome</keyword>
<dbReference type="InterPro" id="IPR009057">
    <property type="entry name" value="Homeodomain-like_sf"/>
</dbReference>
<keyword evidence="3" id="KW-0804">Transcription</keyword>
<dbReference type="PANTHER" id="PTHR30055">
    <property type="entry name" value="HTH-TYPE TRANSCRIPTIONAL REGULATOR RUTR"/>
    <property type="match status" value="1"/>
</dbReference>
<name>A0ABU5RWK0_9CYAN</name>
<dbReference type="Proteomes" id="UP001304461">
    <property type="component" value="Unassembled WGS sequence"/>
</dbReference>
<reference evidence="6 7" key="1">
    <citation type="submission" date="2023-12" db="EMBL/GenBank/DDBJ databases">
        <title>Baltic Sea Cyanobacteria.</title>
        <authorList>
            <person name="Delbaje E."/>
            <person name="Fewer D.P."/>
            <person name="Shishido T.K."/>
        </authorList>
    </citation>
    <scope>NUCLEOTIDE SEQUENCE [LARGE SCALE GENOMIC DNA]</scope>
    <source>
        <strain evidence="6 7">UHCC 0139</strain>
    </source>
</reference>
<dbReference type="SUPFAM" id="SSF48498">
    <property type="entry name" value="Tetracyclin repressor-like, C-terminal domain"/>
    <property type="match status" value="1"/>
</dbReference>
<feature type="domain" description="HTH tetR-type" evidence="5">
    <location>
        <begin position="21"/>
        <end position="81"/>
    </location>
</feature>
<keyword evidence="2 4" id="KW-0238">DNA-binding</keyword>
<dbReference type="PRINTS" id="PR00455">
    <property type="entry name" value="HTHTETR"/>
</dbReference>
<dbReference type="InterPro" id="IPR050109">
    <property type="entry name" value="HTH-type_TetR-like_transc_reg"/>
</dbReference>
<dbReference type="Gene3D" id="1.10.357.10">
    <property type="entry name" value="Tetracycline Repressor, domain 2"/>
    <property type="match status" value="1"/>
</dbReference>
<evidence type="ECO:0000313" key="7">
    <source>
        <dbReference type="Proteomes" id="UP001304461"/>
    </source>
</evidence>
<evidence type="ECO:0000313" key="6">
    <source>
        <dbReference type="EMBL" id="MEA5392156.1"/>
    </source>
</evidence>
<dbReference type="InterPro" id="IPR001647">
    <property type="entry name" value="HTH_TetR"/>
</dbReference>
<sequence>MANQAGEAEGPAKAATRQLSAEKGEAILAGSRAEFLRHGYAATTMDRVAAAAGVSKATVYSHFTDKETLFQCLTQQMVGERVAQLFGAGAAAALPDEPRQALAELAQRCLEPCEGQSDFLAFFRLVVGESERFPQLARTFVSQLEQHAFPQVVRLFATRGFLPEADPEVSARVFIGSMVHLILMQDLLHGREVVSVDRGRFAEGLIKLLCR</sequence>
<dbReference type="PROSITE" id="PS50977">
    <property type="entry name" value="HTH_TETR_2"/>
    <property type="match status" value="1"/>
</dbReference>
<dbReference type="SUPFAM" id="SSF46689">
    <property type="entry name" value="Homeodomain-like"/>
    <property type="match status" value="1"/>
</dbReference>
<evidence type="ECO:0000259" key="5">
    <source>
        <dbReference type="PROSITE" id="PS50977"/>
    </source>
</evidence>
<dbReference type="PROSITE" id="PS01081">
    <property type="entry name" value="HTH_TETR_1"/>
    <property type="match status" value="1"/>
</dbReference>
<evidence type="ECO:0000256" key="3">
    <source>
        <dbReference type="ARBA" id="ARBA00023163"/>
    </source>
</evidence>
<dbReference type="InterPro" id="IPR023772">
    <property type="entry name" value="DNA-bd_HTH_TetR-type_CS"/>
</dbReference>
<dbReference type="Pfam" id="PF14246">
    <property type="entry name" value="TetR_C_7"/>
    <property type="match status" value="1"/>
</dbReference>
<dbReference type="EMBL" id="JAYGHX010000008">
    <property type="protein sequence ID" value="MEA5392156.1"/>
    <property type="molecule type" value="Genomic_DNA"/>
</dbReference>
<protein>
    <submittedName>
        <fullName evidence="6">TetR/AcrR family transcriptional regulator</fullName>
    </submittedName>
</protein>
<organism evidence="6 7">
    <name type="scientific">Cyanobium gracile UHCC 0139</name>
    <dbReference type="NCBI Taxonomy" id="3110308"/>
    <lineage>
        <taxon>Bacteria</taxon>
        <taxon>Bacillati</taxon>
        <taxon>Cyanobacteriota</taxon>
        <taxon>Cyanophyceae</taxon>
        <taxon>Synechococcales</taxon>
        <taxon>Prochlorococcaceae</taxon>
        <taxon>Cyanobium</taxon>
    </lineage>
</organism>
<dbReference type="PANTHER" id="PTHR30055:SF234">
    <property type="entry name" value="HTH-TYPE TRANSCRIPTIONAL REGULATOR BETI"/>
    <property type="match status" value="1"/>
</dbReference>
<evidence type="ECO:0000256" key="2">
    <source>
        <dbReference type="ARBA" id="ARBA00023125"/>
    </source>
</evidence>
<evidence type="ECO:0000256" key="4">
    <source>
        <dbReference type="PROSITE-ProRule" id="PRU00335"/>
    </source>
</evidence>
<dbReference type="InterPro" id="IPR036271">
    <property type="entry name" value="Tet_transcr_reg_TetR-rel_C_sf"/>
</dbReference>
<keyword evidence="1" id="KW-0805">Transcription regulation</keyword>